<feature type="domain" description="Secretion system C-terminal sorting" evidence="1">
    <location>
        <begin position="796"/>
        <end position="873"/>
    </location>
</feature>
<accession>A0A841EMA0</accession>
<dbReference type="EMBL" id="JACHKT010000029">
    <property type="protein sequence ID" value="MBB6004792.1"/>
    <property type="molecule type" value="Genomic_DNA"/>
</dbReference>
<dbReference type="NCBIfam" id="TIGR04183">
    <property type="entry name" value="Por_Secre_tail"/>
    <property type="match status" value="1"/>
</dbReference>
<dbReference type="GO" id="GO:0008237">
    <property type="term" value="F:metallopeptidase activity"/>
    <property type="evidence" value="ECO:0007669"/>
    <property type="project" value="InterPro"/>
</dbReference>
<dbReference type="RefSeq" id="WP_184136037.1">
    <property type="nucleotide sequence ID" value="NZ_JACHKT010000029.1"/>
</dbReference>
<protein>
    <recommendedName>
        <fullName evidence="1">Secretion system C-terminal sorting domain-containing protein</fullName>
    </recommendedName>
</protein>
<organism evidence="2 3">
    <name type="scientific">Arcicella rosea</name>
    <dbReference type="NCBI Taxonomy" id="502909"/>
    <lineage>
        <taxon>Bacteria</taxon>
        <taxon>Pseudomonadati</taxon>
        <taxon>Bacteroidota</taxon>
        <taxon>Cytophagia</taxon>
        <taxon>Cytophagales</taxon>
        <taxon>Flectobacillaceae</taxon>
        <taxon>Arcicella</taxon>
    </lineage>
</organism>
<comment type="caution">
    <text evidence="2">The sequence shown here is derived from an EMBL/GenBank/DDBJ whole genome shotgun (WGS) entry which is preliminary data.</text>
</comment>
<proteinExistence type="predicted"/>
<gene>
    <name evidence="2" type="ORF">HNP25_003462</name>
</gene>
<evidence type="ECO:0000313" key="2">
    <source>
        <dbReference type="EMBL" id="MBB6004792.1"/>
    </source>
</evidence>
<reference evidence="2 3" key="1">
    <citation type="submission" date="2020-08" db="EMBL/GenBank/DDBJ databases">
        <title>Functional genomics of gut bacteria from endangered species of beetles.</title>
        <authorList>
            <person name="Carlos-Shanley C."/>
        </authorList>
    </citation>
    <scope>NUCLEOTIDE SEQUENCE [LARGE SCALE GENOMIC DNA]</scope>
    <source>
        <strain evidence="2 3">S00070</strain>
    </source>
</reference>
<dbReference type="Gene3D" id="3.40.390.10">
    <property type="entry name" value="Collagenase (Catalytic Domain)"/>
    <property type="match status" value="1"/>
</dbReference>
<evidence type="ECO:0000313" key="3">
    <source>
        <dbReference type="Proteomes" id="UP000524404"/>
    </source>
</evidence>
<dbReference type="Pfam" id="PF18962">
    <property type="entry name" value="Por_Secre_tail"/>
    <property type="match status" value="1"/>
</dbReference>
<sequence>MRKLLLFTFFIVGSIQGFSQKIKIESIPGTQIVDYAQTPEQAKERVLPMGYTEMMKAKLEADKKLAANTRQAASQTANFQVFYEQGSNLPTEVKAIFERAAATWANALNSDVPIKILVRWRSLASGVLGSAGASTYFRNFPGAAKAGTWYPIALAEKMARKDLNGEDQADIVATFNSDRTDWYTGESTPTRLQYDLYSVVLHEFGHGLGFIGTFGANETVAGWGSGSFVGSAGIFDNYIVNSTGVSLIDSTSIENFSEALRKEVVGGKLFLNSPSATKANANKQAKLYAPTTYSAGSSIYHVDQATYRIGDPNALMTPSISAGELTRDLGPIILNFFADMGWKSSSITHDPFTDNEDTNKDYVFTAKVFGDTAIKDGSVKLYMTTSKFIADAKEVPLTKSGNLYSYTLPKSADRRQISYYWQGEDLAGRKLATPAEAPLSTKGFTNFYQFTIGADTVKPVIGYTNNIYSIYTTDTEVKLPQGQAFDNIGIDSAYVEYYINDVKQAPILLTYTTEDRTITFDGSFKFTSTQFKGNDVVKYRIVVKDKAKARNTRFSPETGFYEFKVLKLFPAVNTYNNNFDTSPAAPEDFYLKGFTFSRPTNFTSIALNSDHPYKNGSEEVFESDGNLFSNYIAQLLRPITLRSDTAKIYFDEVVLVETGAAGSVFPDREFFDYVVVEGSKDGGKTWQWFQPGWDSNDDPEWAKAWTALNLDKDQNSKTVGNPNLFRKREINMLSSGDFRAGDNVLVRFRLLADPLAHGWGWTVDNLNIQGPSGKPVTPTNPTVLGNEISNDIEVAISPNPSTTGEYKIKASFAKATKNVTINVVNIFGLSVFNEQHNNSGNEFNHIINLGGISNGTYLLKLQTENGVINKKIILAK</sequence>
<evidence type="ECO:0000259" key="1">
    <source>
        <dbReference type="Pfam" id="PF18962"/>
    </source>
</evidence>
<keyword evidence="3" id="KW-1185">Reference proteome</keyword>
<dbReference type="InterPro" id="IPR024079">
    <property type="entry name" value="MetalloPept_cat_dom_sf"/>
</dbReference>
<dbReference type="Proteomes" id="UP000524404">
    <property type="component" value="Unassembled WGS sequence"/>
</dbReference>
<dbReference type="SUPFAM" id="SSF55486">
    <property type="entry name" value="Metalloproteases ('zincins'), catalytic domain"/>
    <property type="match status" value="1"/>
</dbReference>
<dbReference type="AlphaFoldDB" id="A0A841EMA0"/>
<dbReference type="InterPro" id="IPR026444">
    <property type="entry name" value="Secre_tail"/>
</dbReference>
<name>A0A841EMA0_9BACT</name>